<dbReference type="RefSeq" id="WP_064241153.1">
    <property type="nucleotide sequence ID" value="NZ_LPUX01000053.1"/>
</dbReference>
<accession>A0A178Y099</accession>
<dbReference type="OrthoDB" id="5291989at2"/>
<dbReference type="Gene3D" id="3.30.70.1070">
    <property type="entry name" value="Sporulation related repeat"/>
    <property type="match status" value="1"/>
</dbReference>
<dbReference type="Pfam" id="PF05036">
    <property type="entry name" value="SPOR"/>
    <property type="match status" value="1"/>
</dbReference>
<dbReference type="GO" id="GO:0006508">
    <property type="term" value="P:proteolysis"/>
    <property type="evidence" value="ECO:0007669"/>
    <property type="project" value="InterPro"/>
</dbReference>
<sequence length="417" mass="44306">MKNLQFALAAIVAFVAATASAFAGSASLVMDARSGRILSAENADELNFPASLTKMMTLYLTFEALHRGEINWQTRVPMSKEAARKPPTKLGLKPGDAITVEEAVYGMIVHSANDAAAAMAEKLGGSEAAFAQMMTAKARRLGMMRTVFVNASGLPAGQQVTTARDMARLGVALIRDFPREYRLFSAQSFNFRGRAIRGHNKLMYRYDGMDGIKTGYTNASGFNLVSAVRDGNRRIIGVVLGGRTAKSRDNKMAALLDQHLGRPAQPGSGSAMAAAKPLDTVEVATLPGVSLYAEPNRARKNASAALMAASTPAVVPSDRPTAIEEVASTEPKADAYWQIQISTSPTAEAARRILVEAQSAGGAALLGASPHTEVDGSGSAKRYRARFIGFASREAATSACTILKKRSYDCRLLPGRS</sequence>
<keyword evidence="4" id="KW-0133">Cell shape</keyword>
<proteinExistence type="inferred from homology"/>
<keyword evidence="13" id="KW-1185">Reference proteome</keyword>
<dbReference type="PRINTS" id="PR00725">
    <property type="entry name" value="DADACBPTASE1"/>
</dbReference>
<evidence type="ECO:0000256" key="4">
    <source>
        <dbReference type="ARBA" id="ARBA00022960"/>
    </source>
</evidence>
<keyword evidence="5" id="KW-0573">Peptidoglycan synthesis</keyword>
<dbReference type="GO" id="GO:0042834">
    <property type="term" value="F:peptidoglycan binding"/>
    <property type="evidence" value="ECO:0007669"/>
    <property type="project" value="InterPro"/>
</dbReference>
<dbReference type="Proteomes" id="UP000094025">
    <property type="component" value="Unassembled WGS sequence"/>
</dbReference>
<evidence type="ECO:0000256" key="7">
    <source>
        <dbReference type="PIRSR" id="PIRSR618044-1"/>
    </source>
</evidence>
<dbReference type="AlphaFoldDB" id="A0A178Y099"/>
<feature type="active site" description="Proton acceptor" evidence="7">
    <location>
        <position position="54"/>
    </location>
</feature>
<keyword evidence="2 10" id="KW-0732">Signal</keyword>
<dbReference type="GO" id="GO:0009252">
    <property type="term" value="P:peptidoglycan biosynthetic process"/>
    <property type="evidence" value="ECO:0007669"/>
    <property type="project" value="UniProtKB-KW"/>
</dbReference>
<gene>
    <name evidence="12" type="ORF">AU381_02830</name>
</gene>
<evidence type="ECO:0000313" key="12">
    <source>
        <dbReference type="EMBL" id="OAP40846.1"/>
    </source>
</evidence>
<dbReference type="Pfam" id="PF00768">
    <property type="entry name" value="Peptidase_S11"/>
    <property type="match status" value="1"/>
</dbReference>
<feature type="active site" description="Acyl-ester intermediate" evidence="7">
    <location>
        <position position="51"/>
    </location>
</feature>
<feature type="binding site" evidence="8">
    <location>
        <position position="213"/>
    </location>
    <ligand>
        <name>substrate</name>
    </ligand>
</feature>
<dbReference type="InterPro" id="IPR012338">
    <property type="entry name" value="Beta-lactam/transpept-like"/>
</dbReference>
<comment type="caution">
    <text evidence="12">The sequence shown here is derived from an EMBL/GenBank/DDBJ whole genome shotgun (WGS) entry which is preliminary data.</text>
</comment>
<protein>
    <submittedName>
        <fullName evidence="12">Peptidase M15</fullName>
    </submittedName>
</protein>
<evidence type="ECO:0000256" key="10">
    <source>
        <dbReference type="SAM" id="SignalP"/>
    </source>
</evidence>
<keyword evidence="3" id="KW-0378">Hydrolase</keyword>
<dbReference type="InterPro" id="IPR007730">
    <property type="entry name" value="SPOR-like_dom"/>
</dbReference>
<evidence type="ECO:0000313" key="13">
    <source>
        <dbReference type="Proteomes" id="UP000094025"/>
    </source>
</evidence>
<feature type="signal peptide" evidence="10">
    <location>
        <begin position="1"/>
        <end position="23"/>
    </location>
</feature>
<evidence type="ECO:0000256" key="5">
    <source>
        <dbReference type="ARBA" id="ARBA00022984"/>
    </source>
</evidence>
<dbReference type="GO" id="GO:0009002">
    <property type="term" value="F:serine-type D-Ala-D-Ala carboxypeptidase activity"/>
    <property type="evidence" value="ECO:0007669"/>
    <property type="project" value="InterPro"/>
</dbReference>
<evidence type="ECO:0000256" key="8">
    <source>
        <dbReference type="PIRSR" id="PIRSR618044-2"/>
    </source>
</evidence>
<dbReference type="GO" id="GO:0008360">
    <property type="term" value="P:regulation of cell shape"/>
    <property type="evidence" value="ECO:0007669"/>
    <property type="project" value="UniProtKB-KW"/>
</dbReference>
<evidence type="ECO:0000256" key="6">
    <source>
        <dbReference type="ARBA" id="ARBA00023316"/>
    </source>
</evidence>
<dbReference type="PROSITE" id="PS51724">
    <property type="entry name" value="SPOR"/>
    <property type="match status" value="1"/>
</dbReference>
<dbReference type="GO" id="GO:0071555">
    <property type="term" value="P:cell wall organization"/>
    <property type="evidence" value="ECO:0007669"/>
    <property type="project" value="UniProtKB-KW"/>
</dbReference>
<dbReference type="Gene3D" id="3.40.710.10">
    <property type="entry name" value="DD-peptidase/beta-lactamase superfamily"/>
    <property type="match status" value="1"/>
</dbReference>
<reference evidence="12 13" key="1">
    <citation type="journal article" date="2016" name="Int. J. Syst. Evol. Microbiol.">
        <title>Ensifer glycinis sp. nov., an novel rhizobial species associated with Glycine spp.</title>
        <authorList>
            <person name="Yan H."/>
            <person name="Yan J."/>
            <person name="Sui X.H."/>
            <person name="Wang E.T."/>
            <person name="Chen W.X."/>
            <person name="Zhang X.X."/>
            <person name="Chen W.F."/>
        </authorList>
    </citation>
    <scope>NUCLEOTIDE SEQUENCE [LARGE SCALE GENOMIC DNA]</scope>
    <source>
        <strain evidence="12 13">CCBAU 23380</strain>
    </source>
</reference>
<evidence type="ECO:0000256" key="3">
    <source>
        <dbReference type="ARBA" id="ARBA00022801"/>
    </source>
</evidence>
<keyword evidence="6" id="KW-0961">Cell wall biogenesis/degradation</keyword>
<feature type="chain" id="PRO_5008097395" evidence="10">
    <location>
        <begin position="24"/>
        <end position="417"/>
    </location>
</feature>
<dbReference type="STRING" id="1472378.AU381_02830"/>
<dbReference type="InterPro" id="IPR001967">
    <property type="entry name" value="Peptidase_S11_N"/>
</dbReference>
<evidence type="ECO:0000256" key="2">
    <source>
        <dbReference type="ARBA" id="ARBA00022729"/>
    </source>
</evidence>
<dbReference type="InterPro" id="IPR036680">
    <property type="entry name" value="SPOR-like_sf"/>
</dbReference>
<dbReference type="PANTHER" id="PTHR21581">
    <property type="entry name" value="D-ALANYL-D-ALANINE CARBOXYPEPTIDASE"/>
    <property type="match status" value="1"/>
</dbReference>
<organism evidence="12 13">
    <name type="scientific">Sinorhizobium glycinis</name>
    <dbReference type="NCBI Taxonomy" id="1472378"/>
    <lineage>
        <taxon>Bacteria</taxon>
        <taxon>Pseudomonadati</taxon>
        <taxon>Pseudomonadota</taxon>
        <taxon>Alphaproteobacteria</taxon>
        <taxon>Hyphomicrobiales</taxon>
        <taxon>Rhizobiaceae</taxon>
        <taxon>Sinorhizobium/Ensifer group</taxon>
        <taxon>Sinorhizobium</taxon>
    </lineage>
</organism>
<evidence type="ECO:0000259" key="11">
    <source>
        <dbReference type="PROSITE" id="PS51724"/>
    </source>
</evidence>
<evidence type="ECO:0000256" key="9">
    <source>
        <dbReference type="RuleBase" id="RU004016"/>
    </source>
</evidence>
<evidence type="ECO:0000256" key="1">
    <source>
        <dbReference type="ARBA" id="ARBA00007164"/>
    </source>
</evidence>
<feature type="active site" evidence="7">
    <location>
        <position position="111"/>
    </location>
</feature>
<dbReference type="PANTHER" id="PTHR21581:SF6">
    <property type="entry name" value="TRAFFICKING PROTEIN PARTICLE COMPLEX SUBUNIT 12"/>
    <property type="match status" value="1"/>
</dbReference>
<feature type="domain" description="SPOR" evidence="11">
    <location>
        <begin position="331"/>
        <end position="416"/>
    </location>
</feature>
<dbReference type="SUPFAM" id="SSF56601">
    <property type="entry name" value="beta-lactamase/transpeptidase-like"/>
    <property type="match status" value="1"/>
</dbReference>
<dbReference type="EMBL" id="LPUX01000053">
    <property type="protein sequence ID" value="OAP40846.1"/>
    <property type="molecule type" value="Genomic_DNA"/>
</dbReference>
<name>A0A178Y099_9HYPH</name>
<dbReference type="InterPro" id="IPR018044">
    <property type="entry name" value="Peptidase_S11"/>
</dbReference>
<comment type="similarity">
    <text evidence="1 9">Belongs to the peptidase S11 family.</text>
</comment>